<name>A0A2A6FH55_9HYPH</name>
<dbReference type="Pfam" id="PF00171">
    <property type="entry name" value="Aldedh"/>
    <property type="match status" value="1"/>
</dbReference>
<accession>A0A2A6FH55</accession>
<protein>
    <submittedName>
        <fullName evidence="5">Aldehyde dehydrogenase</fullName>
    </submittedName>
</protein>
<dbReference type="Gene3D" id="3.40.605.10">
    <property type="entry name" value="Aldehyde Dehydrogenase, Chain A, domain 1"/>
    <property type="match status" value="1"/>
</dbReference>
<sequence>MHNIPTFGASDLKQVRETARRLDSAWIGDGFSRDGGSDIASIMSPFDGETISEVAFASERQVDLAVQAARAALKADWGTMGHEGRAALIRALADAVERNWLELALLESLDVGKPILHSYNDDVPATVGVLRWYASLTETAYDLSPARRKGVLSQIVREPQGVVGIVLPWNYPLTTLALKIGPALAAGNTVVCKPADDTPLTTLRLAELAIEAGFPAGVINVVPGAGPVAGKALGLHDHVSAINFTGSTATGRRFLHYSADSNLKEISLECGGKNPAIILPHVTSLDRFADDISTGFLMNSGQLCSSISRVLAPRALEGDLRDMLVVKMREWPIGDPFDPATRIGPLVSDAHAAQVNRAIDTEKQRNNDFSVSAAEITGASPRLVEPVVFFNVAESAGAWREEVFGPVLSVRFYDDLDSAIRSANDTQYGLSAYVFGEDPRAIREASTTLDAGFVAVNAFCEGDFTTPFGGFKTSGFGGKDKGIHSLDQYSRTKSIWWAT</sequence>
<keyword evidence="6" id="KW-1185">Reference proteome</keyword>
<comment type="caution">
    <text evidence="5">The sequence shown here is derived from an EMBL/GenBank/DDBJ whole genome shotgun (WGS) entry which is preliminary data.</text>
</comment>
<evidence type="ECO:0000256" key="2">
    <source>
        <dbReference type="PROSITE-ProRule" id="PRU10007"/>
    </source>
</evidence>
<dbReference type="InterPro" id="IPR016161">
    <property type="entry name" value="Ald_DH/histidinol_DH"/>
</dbReference>
<evidence type="ECO:0000259" key="4">
    <source>
        <dbReference type="Pfam" id="PF00171"/>
    </source>
</evidence>
<dbReference type="Gene3D" id="3.40.309.10">
    <property type="entry name" value="Aldehyde Dehydrogenase, Chain A, domain 2"/>
    <property type="match status" value="1"/>
</dbReference>
<proteinExistence type="inferred from homology"/>
<evidence type="ECO:0000313" key="5">
    <source>
        <dbReference type="EMBL" id="PDQ21290.1"/>
    </source>
</evidence>
<dbReference type="InterPro" id="IPR016163">
    <property type="entry name" value="Ald_DH_C"/>
</dbReference>
<organism evidence="5 6">
    <name type="scientific">Mesorhizobium sanjuanii</name>
    <dbReference type="NCBI Taxonomy" id="2037900"/>
    <lineage>
        <taxon>Bacteria</taxon>
        <taxon>Pseudomonadati</taxon>
        <taxon>Pseudomonadota</taxon>
        <taxon>Alphaproteobacteria</taxon>
        <taxon>Hyphomicrobiales</taxon>
        <taxon>Phyllobacteriaceae</taxon>
        <taxon>Mesorhizobium</taxon>
    </lineage>
</organism>
<reference evidence="5 6" key="1">
    <citation type="submission" date="2017-09" db="EMBL/GenBank/DDBJ databases">
        <title>Mesorhizobum sanjuanii sp. nov. isolated from nodules of Lotus tenuis in saline-alkaline lowlands of Flooding Pampa.</title>
        <authorList>
            <person name="Sannazzaro A.I."/>
            <person name="Torres Tejerizo G.A."/>
            <person name="Fontana F."/>
            <person name="Cumpa Velazquez L.M."/>
            <person name="Hansen L."/>
            <person name="Pistorio M."/>
            <person name="Estrella M.J."/>
        </authorList>
    </citation>
    <scope>NUCLEOTIDE SEQUENCE [LARGE SCALE GENOMIC DNA]</scope>
    <source>
        <strain evidence="5 6">BSA136</strain>
    </source>
</reference>
<feature type="domain" description="Aldehyde dehydrogenase" evidence="4">
    <location>
        <begin position="40"/>
        <end position="495"/>
    </location>
</feature>
<dbReference type="FunFam" id="3.40.605.10:FF:000001">
    <property type="entry name" value="Aldehyde dehydrogenase 1"/>
    <property type="match status" value="1"/>
</dbReference>
<dbReference type="SUPFAM" id="SSF53720">
    <property type="entry name" value="ALDH-like"/>
    <property type="match status" value="1"/>
</dbReference>
<gene>
    <name evidence="5" type="ORF">CN311_09865</name>
</gene>
<evidence type="ECO:0000256" key="3">
    <source>
        <dbReference type="RuleBase" id="RU003345"/>
    </source>
</evidence>
<feature type="active site" evidence="2">
    <location>
        <position position="269"/>
    </location>
</feature>
<dbReference type="RefSeq" id="WP_097573213.1">
    <property type="nucleotide sequence ID" value="NZ_NWQG01000049.1"/>
</dbReference>
<dbReference type="EMBL" id="NWQG01000049">
    <property type="protein sequence ID" value="PDQ21290.1"/>
    <property type="molecule type" value="Genomic_DNA"/>
</dbReference>
<dbReference type="Proteomes" id="UP000219182">
    <property type="component" value="Unassembled WGS sequence"/>
</dbReference>
<dbReference type="PANTHER" id="PTHR11699">
    <property type="entry name" value="ALDEHYDE DEHYDROGENASE-RELATED"/>
    <property type="match status" value="1"/>
</dbReference>
<dbReference type="GO" id="GO:0004030">
    <property type="term" value="F:aldehyde dehydrogenase [NAD(P)+] activity"/>
    <property type="evidence" value="ECO:0007669"/>
    <property type="project" value="UniProtKB-ARBA"/>
</dbReference>
<evidence type="ECO:0000256" key="1">
    <source>
        <dbReference type="ARBA" id="ARBA00023002"/>
    </source>
</evidence>
<dbReference type="AlphaFoldDB" id="A0A2A6FH55"/>
<keyword evidence="1 3" id="KW-0560">Oxidoreductase</keyword>
<comment type="similarity">
    <text evidence="3">Belongs to the aldehyde dehydrogenase family.</text>
</comment>
<dbReference type="InterPro" id="IPR016162">
    <property type="entry name" value="Ald_DH_N"/>
</dbReference>
<dbReference type="PROSITE" id="PS00687">
    <property type="entry name" value="ALDEHYDE_DEHYDR_GLU"/>
    <property type="match status" value="1"/>
</dbReference>
<dbReference type="InterPro" id="IPR015590">
    <property type="entry name" value="Aldehyde_DH_dom"/>
</dbReference>
<dbReference type="InterPro" id="IPR029510">
    <property type="entry name" value="Ald_DH_CS_GLU"/>
</dbReference>
<evidence type="ECO:0000313" key="6">
    <source>
        <dbReference type="Proteomes" id="UP000219182"/>
    </source>
</evidence>